<organism evidence="1 2">
    <name type="scientific">Nitrososphaera viennensis EN76</name>
    <dbReference type="NCBI Taxonomy" id="926571"/>
    <lineage>
        <taxon>Archaea</taxon>
        <taxon>Nitrososphaerota</taxon>
        <taxon>Nitrososphaeria</taxon>
        <taxon>Nitrososphaerales</taxon>
        <taxon>Nitrososphaeraceae</taxon>
        <taxon>Nitrososphaera</taxon>
    </lineage>
</organism>
<proteinExistence type="predicted"/>
<reference evidence="1 2" key="1">
    <citation type="journal article" date="2014" name="Int. J. Syst. Evol. Microbiol.">
        <title>Nitrososphaera viennensis gen. nov., sp. nov., an aerobic and mesophilic, ammonia-oxidizing archaeon from soil and a member of the archaeal phylum Thaumarchaeota.</title>
        <authorList>
            <person name="Stieglmeier M."/>
            <person name="Klingl A."/>
            <person name="Alves R.J."/>
            <person name="Rittmann S.K."/>
            <person name="Melcher M."/>
            <person name="Leisch N."/>
            <person name="Schleper C."/>
        </authorList>
    </citation>
    <scope>NUCLEOTIDE SEQUENCE [LARGE SCALE GENOMIC DNA]</scope>
    <source>
        <strain evidence="1">EN76</strain>
    </source>
</reference>
<name>A0A060HER1_9ARCH</name>
<protein>
    <submittedName>
        <fullName evidence="1">Uncharacterized protein</fullName>
    </submittedName>
</protein>
<evidence type="ECO:0000313" key="2">
    <source>
        <dbReference type="Proteomes" id="UP000027093"/>
    </source>
</evidence>
<dbReference type="KEGG" id="nvn:NVIE_009340"/>
<gene>
    <name evidence="1" type="ORF">NVIE_009340</name>
</gene>
<keyword evidence="2" id="KW-1185">Reference proteome</keyword>
<dbReference type="EMBL" id="CP007536">
    <property type="protein sequence ID" value="AIC15159.1"/>
    <property type="molecule type" value="Genomic_DNA"/>
</dbReference>
<dbReference type="HOGENOM" id="CLU_3362604_0_0_2"/>
<dbReference type="AlphaFoldDB" id="A0A060HER1"/>
<dbReference type="STRING" id="926571.NVIE_009340"/>
<accession>A0A060HER1</accession>
<dbReference type="Proteomes" id="UP000027093">
    <property type="component" value="Chromosome"/>
</dbReference>
<evidence type="ECO:0000313" key="1">
    <source>
        <dbReference type="EMBL" id="AIC15159.1"/>
    </source>
</evidence>
<sequence length="35" mass="4224">MDRLYVKLGTKNSIRVRPLQNEFLGYLCHVFDHME</sequence>